<organism evidence="3 4">
    <name type="scientific">Rhizophagus irregularis</name>
    <dbReference type="NCBI Taxonomy" id="588596"/>
    <lineage>
        <taxon>Eukaryota</taxon>
        <taxon>Fungi</taxon>
        <taxon>Fungi incertae sedis</taxon>
        <taxon>Mucoromycota</taxon>
        <taxon>Glomeromycotina</taxon>
        <taxon>Glomeromycetes</taxon>
        <taxon>Glomerales</taxon>
        <taxon>Glomeraceae</taxon>
        <taxon>Rhizophagus</taxon>
    </lineage>
</organism>
<dbReference type="Proteomes" id="UP000684084">
    <property type="component" value="Unassembled WGS sequence"/>
</dbReference>
<reference evidence="3" key="1">
    <citation type="submission" date="2020-05" db="EMBL/GenBank/DDBJ databases">
        <authorList>
            <person name="Rincon C."/>
            <person name="Sanders R I."/>
            <person name="Robbins C."/>
            <person name="Chaturvedi A."/>
        </authorList>
    </citation>
    <scope>NUCLEOTIDE SEQUENCE</scope>
    <source>
        <strain evidence="3">CHB12</strain>
    </source>
</reference>
<keyword evidence="2" id="KW-0812">Transmembrane</keyword>
<name>A0A916E202_9GLOM</name>
<evidence type="ECO:0008006" key="5">
    <source>
        <dbReference type="Google" id="ProtNLM"/>
    </source>
</evidence>
<sequence>MSTQIFTFSNPSPNATPITPTKKKSKNSGGRPKSLVWGDHAIQGRKVSEGHYEATCVYCDLFWKKGSPQELEAHFANDSEGNMTNLSSKKRKLNDGSIQTKMSEFHESSQLSEDRIHEIDRACVKAFVVCGIPWRVIENPFFVEFLKTLRPGYTPPSKELLSGRLLSQETAVVNTRVMKDLKNTVNLTLCMLFIDLLMINDFNLILINLYFKSNKHVMGEQTQQMSQFGIF</sequence>
<feature type="region of interest" description="Disordered" evidence="1">
    <location>
        <begin position="1"/>
        <end position="35"/>
    </location>
</feature>
<evidence type="ECO:0000313" key="4">
    <source>
        <dbReference type="Proteomes" id="UP000684084"/>
    </source>
</evidence>
<keyword evidence="2" id="KW-0472">Membrane</keyword>
<feature type="transmembrane region" description="Helical" evidence="2">
    <location>
        <begin position="185"/>
        <end position="211"/>
    </location>
</feature>
<feature type="compositionally biased region" description="Polar residues" evidence="1">
    <location>
        <begin position="1"/>
        <end position="19"/>
    </location>
</feature>
<dbReference type="EMBL" id="CAGKOT010000007">
    <property type="protein sequence ID" value="CAB5349333.1"/>
    <property type="molecule type" value="Genomic_DNA"/>
</dbReference>
<comment type="caution">
    <text evidence="3">The sequence shown here is derived from an EMBL/GenBank/DDBJ whole genome shotgun (WGS) entry which is preliminary data.</text>
</comment>
<evidence type="ECO:0000313" key="3">
    <source>
        <dbReference type="EMBL" id="CAB5349333.1"/>
    </source>
</evidence>
<dbReference type="AlphaFoldDB" id="A0A916E202"/>
<gene>
    <name evidence="3" type="ORF">CHRIB12_LOCUS4670</name>
</gene>
<dbReference type="OrthoDB" id="2392241at2759"/>
<dbReference type="VEuPathDB" id="FungiDB:RhiirFUN_011248"/>
<keyword evidence="2" id="KW-1133">Transmembrane helix</keyword>
<accession>A0A916E202</accession>
<evidence type="ECO:0000256" key="2">
    <source>
        <dbReference type="SAM" id="Phobius"/>
    </source>
</evidence>
<evidence type="ECO:0000256" key="1">
    <source>
        <dbReference type="SAM" id="MobiDB-lite"/>
    </source>
</evidence>
<proteinExistence type="predicted"/>
<protein>
    <recommendedName>
        <fullName evidence="5">BED-type domain-containing protein</fullName>
    </recommendedName>
</protein>